<reference evidence="2" key="1">
    <citation type="journal article" date="2014" name="Int. J. Syst. Evol. Microbiol.">
        <title>Complete genome sequence of Corynebacterium casei LMG S-19264T (=DSM 44701T), isolated from a smear-ripened cheese.</title>
        <authorList>
            <consortium name="US DOE Joint Genome Institute (JGI-PGF)"/>
            <person name="Walter F."/>
            <person name="Albersmeier A."/>
            <person name="Kalinowski J."/>
            <person name="Ruckert C."/>
        </authorList>
    </citation>
    <scope>NUCLEOTIDE SEQUENCE</scope>
    <source>
        <strain evidence="2">CGMCC 4.7430</strain>
    </source>
</reference>
<dbReference type="RefSeq" id="WP_189142922.1">
    <property type="nucleotide sequence ID" value="NZ_BMNK01000015.1"/>
</dbReference>
<dbReference type="EMBL" id="BMNK01000015">
    <property type="protein sequence ID" value="GGP14152.1"/>
    <property type="molecule type" value="Genomic_DNA"/>
</dbReference>
<reference evidence="2" key="2">
    <citation type="submission" date="2020-09" db="EMBL/GenBank/DDBJ databases">
        <authorList>
            <person name="Sun Q."/>
            <person name="Zhou Y."/>
        </authorList>
    </citation>
    <scope>NUCLEOTIDE SEQUENCE</scope>
    <source>
        <strain evidence="2">CGMCC 4.7430</strain>
    </source>
</reference>
<keyword evidence="3" id="KW-1185">Reference proteome</keyword>
<feature type="transmembrane region" description="Helical" evidence="1">
    <location>
        <begin position="21"/>
        <end position="41"/>
    </location>
</feature>
<dbReference type="AlphaFoldDB" id="A0A918AC53"/>
<gene>
    <name evidence="2" type="ORF">GCM10012278_68800</name>
</gene>
<evidence type="ECO:0000256" key="1">
    <source>
        <dbReference type="SAM" id="Phobius"/>
    </source>
</evidence>
<name>A0A918AC53_9ACTN</name>
<keyword evidence="1" id="KW-1133">Transmembrane helix</keyword>
<evidence type="ECO:0000313" key="3">
    <source>
        <dbReference type="Proteomes" id="UP000660745"/>
    </source>
</evidence>
<proteinExistence type="predicted"/>
<organism evidence="2 3">
    <name type="scientific">Nonomuraea glycinis</name>
    <dbReference type="NCBI Taxonomy" id="2047744"/>
    <lineage>
        <taxon>Bacteria</taxon>
        <taxon>Bacillati</taxon>
        <taxon>Actinomycetota</taxon>
        <taxon>Actinomycetes</taxon>
        <taxon>Streptosporangiales</taxon>
        <taxon>Streptosporangiaceae</taxon>
        <taxon>Nonomuraea</taxon>
    </lineage>
</organism>
<sequence>MSKTTPEAERVPGSLLWRGMAIIALVALVASLVAGLLWFFADPLHLPPELLATLDQRASVIGMFAGMLLGSAGLLVAVVALRTQTRPDRAPADIALPETVTQVTAEGERSIAIDGDNTGIVSTGDGARNIQMRARASGQGRVYQAGGDQRINEP</sequence>
<keyword evidence="1" id="KW-0812">Transmembrane</keyword>
<accession>A0A918AC53</accession>
<comment type="caution">
    <text evidence="2">The sequence shown here is derived from an EMBL/GenBank/DDBJ whole genome shotgun (WGS) entry which is preliminary data.</text>
</comment>
<feature type="transmembrane region" description="Helical" evidence="1">
    <location>
        <begin position="61"/>
        <end position="81"/>
    </location>
</feature>
<keyword evidence="1" id="KW-0472">Membrane</keyword>
<evidence type="ECO:0000313" key="2">
    <source>
        <dbReference type="EMBL" id="GGP14152.1"/>
    </source>
</evidence>
<dbReference type="Proteomes" id="UP000660745">
    <property type="component" value="Unassembled WGS sequence"/>
</dbReference>
<protein>
    <submittedName>
        <fullName evidence="2">Uncharacterized protein</fullName>
    </submittedName>
</protein>